<dbReference type="PRINTS" id="PR01438">
    <property type="entry name" value="UNVRSLSTRESS"/>
</dbReference>
<dbReference type="SUPFAM" id="SSF52402">
    <property type="entry name" value="Adenine nucleotide alpha hydrolases-like"/>
    <property type="match status" value="2"/>
</dbReference>
<proteinExistence type="inferred from homology"/>
<name>A0A4D7BCT8_9HYPH</name>
<evidence type="ECO:0000313" key="3">
    <source>
        <dbReference type="EMBL" id="QCI67818.1"/>
    </source>
</evidence>
<gene>
    <name evidence="3" type="ORF">E8M01_28490</name>
</gene>
<dbReference type="AlphaFoldDB" id="A0A4D7BCT8"/>
<dbReference type="EMBL" id="CP039690">
    <property type="protein sequence ID" value="QCI67818.1"/>
    <property type="molecule type" value="Genomic_DNA"/>
</dbReference>
<evidence type="ECO:0000256" key="1">
    <source>
        <dbReference type="ARBA" id="ARBA00008791"/>
    </source>
</evidence>
<dbReference type="KEGG" id="pstg:E8M01_28490"/>
<dbReference type="PANTHER" id="PTHR46268">
    <property type="entry name" value="STRESS RESPONSE PROTEIN NHAX"/>
    <property type="match status" value="1"/>
</dbReference>
<dbReference type="Proteomes" id="UP000298781">
    <property type="component" value="Chromosome"/>
</dbReference>
<sequence length="285" mass="29964">MADRRRWMMKDIVVHLDGGAEDETRLSYAEQLATGRGAHITGLYTNVMPDIAMMATPEAAAAATVFTELEQAAKAQGDATAARLLERLTRSGLPVELARCDQRLGELSLAATSAARCADLFIATCPYRGGDGTNWDGLAEAVLSDSGRGTLFVPPGLAAGQPAQRIMIAWRDTHDAARAVAEALPLMAAAARVDLVMVDADPGETGAPAADMARHLARHGAKVDVRAVASDGRSVAQALTDEAGRGAIDLLVMGGYGHSRLREWVLGGTTRDILTTTAIPVLMAH</sequence>
<dbReference type="Gene3D" id="3.40.50.12370">
    <property type="match status" value="1"/>
</dbReference>
<dbReference type="InterPro" id="IPR006015">
    <property type="entry name" value="Universal_stress_UspA"/>
</dbReference>
<keyword evidence="4" id="KW-1185">Reference proteome</keyword>
<feature type="domain" description="UspA" evidence="2">
    <location>
        <begin position="165"/>
        <end position="284"/>
    </location>
</feature>
<comment type="similarity">
    <text evidence="1">Belongs to the universal stress protein A family.</text>
</comment>
<organism evidence="3 4">
    <name type="scientific">Phreatobacter stygius</name>
    <dbReference type="NCBI Taxonomy" id="1940610"/>
    <lineage>
        <taxon>Bacteria</taxon>
        <taxon>Pseudomonadati</taxon>
        <taxon>Pseudomonadota</taxon>
        <taxon>Alphaproteobacteria</taxon>
        <taxon>Hyphomicrobiales</taxon>
        <taxon>Phreatobacteraceae</taxon>
        <taxon>Phreatobacter</taxon>
    </lineage>
</organism>
<evidence type="ECO:0000259" key="2">
    <source>
        <dbReference type="Pfam" id="PF00582"/>
    </source>
</evidence>
<dbReference type="InterPro" id="IPR006016">
    <property type="entry name" value="UspA"/>
</dbReference>
<dbReference type="Pfam" id="PF00582">
    <property type="entry name" value="Usp"/>
    <property type="match status" value="1"/>
</dbReference>
<evidence type="ECO:0000313" key="4">
    <source>
        <dbReference type="Proteomes" id="UP000298781"/>
    </source>
</evidence>
<dbReference type="PANTHER" id="PTHR46268:SF15">
    <property type="entry name" value="UNIVERSAL STRESS PROTEIN HP_0031"/>
    <property type="match status" value="1"/>
</dbReference>
<reference evidence="3 4" key="1">
    <citation type="submission" date="2019-04" db="EMBL/GenBank/DDBJ databases">
        <title>Phreatobacter aquaticus sp. nov.</title>
        <authorList>
            <person name="Choi A."/>
        </authorList>
    </citation>
    <scope>NUCLEOTIDE SEQUENCE [LARGE SCALE GENOMIC DNA]</scope>
    <source>
        <strain evidence="3 4">KCTC 52518</strain>
    </source>
</reference>
<protein>
    <submittedName>
        <fullName evidence="3">Universal stress protein</fullName>
    </submittedName>
</protein>
<dbReference type="CDD" id="cd00293">
    <property type="entry name" value="USP-like"/>
    <property type="match status" value="1"/>
</dbReference>
<dbReference type="OrthoDB" id="9804721at2"/>
<accession>A0A4D7BCT8</accession>